<dbReference type="InterPro" id="IPR004014">
    <property type="entry name" value="ATPase_P-typ_cation-transptr_N"/>
</dbReference>
<evidence type="ECO:0000256" key="4">
    <source>
        <dbReference type="ARBA" id="ARBA00022741"/>
    </source>
</evidence>
<dbReference type="Gene3D" id="3.40.50.1000">
    <property type="entry name" value="HAD superfamily/HAD-like"/>
    <property type="match status" value="1"/>
</dbReference>
<keyword evidence="2" id="KW-1003">Cell membrane</keyword>
<dbReference type="GO" id="GO:0005391">
    <property type="term" value="F:P-type sodium:potassium-exchanging transporter activity"/>
    <property type="evidence" value="ECO:0007669"/>
    <property type="project" value="TreeGrafter"/>
</dbReference>
<dbReference type="GO" id="GO:0005524">
    <property type="term" value="F:ATP binding"/>
    <property type="evidence" value="ECO:0007669"/>
    <property type="project" value="UniProtKB-KW"/>
</dbReference>
<dbReference type="EMBL" id="QEAO01000012">
    <property type="protein sequence ID" value="TPX34759.1"/>
    <property type="molecule type" value="Genomic_DNA"/>
</dbReference>
<dbReference type="PANTHER" id="PTHR43294:SF21">
    <property type="entry name" value="CATION TRANSPORTING ATPASE"/>
    <property type="match status" value="1"/>
</dbReference>
<dbReference type="PRINTS" id="PR00119">
    <property type="entry name" value="CATATPASE"/>
</dbReference>
<protein>
    <recommendedName>
        <fullName evidence="11">Cation-transporting P-type ATPase N-terminal domain-containing protein</fullName>
    </recommendedName>
</protein>
<dbReference type="PRINTS" id="PR00121">
    <property type="entry name" value="NAKATPASE"/>
</dbReference>
<evidence type="ECO:0000256" key="9">
    <source>
        <dbReference type="SAM" id="MobiDB-lite"/>
    </source>
</evidence>
<dbReference type="STRING" id="1806994.A0A507C6L6"/>
<dbReference type="Proteomes" id="UP000319731">
    <property type="component" value="Unassembled WGS sequence"/>
</dbReference>
<dbReference type="InterPro" id="IPR008250">
    <property type="entry name" value="ATPase_P-typ_transduc_dom_A_sf"/>
</dbReference>
<feature type="transmembrane region" description="Helical" evidence="10">
    <location>
        <begin position="854"/>
        <end position="879"/>
    </location>
</feature>
<dbReference type="GeneID" id="42003977"/>
<dbReference type="InterPro" id="IPR001757">
    <property type="entry name" value="P_typ_ATPase"/>
</dbReference>
<keyword evidence="7 10" id="KW-1133">Transmembrane helix</keyword>
<proteinExistence type="predicted"/>
<dbReference type="GO" id="GO:0005886">
    <property type="term" value="C:plasma membrane"/>
    <property type="evidence" value="ECO:0007669"/>
    <property type="project" value="UniProtKB-SubCell"/>
</dbReference>
<dbReference type="SUPFAM" id="SSF56784">
    <property type="entry name" value="HAD-like"/>
    <property type="match status" value="1"/>
</dbReference>
<dbReference type="NCBIfam" id="TIGR01494">
    <property type="entry name" value="ATPase_P-type"/>
    <property type="match status" value="2"/>
</dbReference>
<evidence type="ECO:0000256" key="5">
    <source>
        <dbReference type="ARBA" id="ARBA00022840"/>
    </source>
</evidence>
<dbReference type="OrthoDB" id="158672at2759"/>
<keyword evidence="13" id="KW-1185">Reference proteome</keyword>
<feature type="transmembrane region" description="Helical" evidence="10">
    <location>
        <begin position="193"/>
        <end position="213"/>
    </location>
</feature>
<dbReference type="InterPro" id="IPR023298">
    <property type="entry name" value="ATPase_P-typ_TM_dom_sf"/>
</dbReference>
<feature type="transmembrane region" description="Helical" evidence="10">
    <location>
        <begin position="929"/>
        <end position="953"/>
    </location>
</feature>
<dbReference type="SMART" id="SM00831">
    <property type="entry name" value="Cation_ATPase_N"/>
    <property type="match status" value="1"/>
</dbReference>
<comment type="caution">
    <text evidence="12">The sequence shown here is derived from an EMBL/GenBank/DDBJ whole genome shotgun (WGS) entry which is preliminary data.</text>
</comment>
<evidence type="ECO:0000256" key="6">
    <source>
        <dbReference type="ARBA" id="ARBA00022967"/>
    </source>
</evidence>
<evidence type="ECO:0000256" key="3">
    <source>
        <dbReference type="ARBA" id="ARBA00022692"/>
    </source>
</evidence>
<feature type="transmembrane region" description="Helical" evidence="10">
    <location>
        <begin position="164"/>
        <end position="187"/>
    </location>
</feature>
<dbReference type="Pfam" id="PF13246">
    <property type="entry name" value="Cation_ATPase"/>
    <property type="match status" value="1"/>
</dbReference>
<keyword evidence="3 10" id="KW-0812">Transmembrane</keyword>
<keyword evidence="8 10" id="KW-0472">Membrane</keyword>
<keyword evidence="6" id="KW-1278">Translocase</keyword>
<dbReference type="SUPFAM" id="SSF81665">
    <property type="entry name" value="Calcium ATPase, transmembrane domain M"/>
    <property type="match status" value="1"/>
</dbReference>
<accession>A0A507C6L6</accession>
<dbReference type="AlphaFoldDB" id="A0A507C6L6"/>
<dbReference type="SFLD" id="SFLDS00003">
    <property type="entry name" value="Haloacid_Dehalogenase"/>
    <property type="match status" value="1"/>
</dbReference>
<dbReference type="FunFam" id="3.40.50.1000:FF:000083">
    <property type="entry name" value="Sodium/potassium-transporting ATPase subunit alpha"/>
    <property type="match status" value="1"/>
</dbReference>
<dbReference type="SUPFAM" id="SSF81660">
    <property type="entry name" value="Metal cation-transporting ATPase, ATP-binding domain N"/>
    <property type="match status" value="1"/>
</dbReference>
<sequence length="1096" mass="120244">MSSNAHSESLETSQEIPVSSTGLTFNLPSSSNTNEDTRNNNRSSVRNNLKTLSKLSLSMVPVQEESTPTLADGRELVVGFRTYTLEVERTRTQDAKRKKKPKVVIDDMANYDLHKITVDQVFQRFSSHPTRGLDVEAATSRLARNGGNVITPVRPNYFKKLFDLFFGGFCPILWIACVMVFISWQPLGNPNPAAINLALAILLLIVIISQAVFQGYQDFTSSQVMKSITNMVNADARVTRDGASTTIPSANLVLGDLVTIKYGVKVPADLRIIRVAGCKIDKSILTGETKPIPACVDCTDDNPLESKNMAMMGTFVTEGEADGIVVGVGDNTTMGKIIRLSTKQVTKPSLLQIEISRFVFIVAILAFTTCFFCLILYGAWLKNAYPGFMTVSTAVVNAFSALVAFVPEGLPFAVTLTLTLVARRMYENKVLVKNLTTVETLGAINVLCSDKTGTLTTNLMVVASAAFFNKALDMDKMDLNESGPRELVTVASLCNNSTFDPASKVANPSHSAEWKVNGDATDNAILRFGQRYLDVDSTRADYDKLTVLPFNSKNKFMVSILRPNIPNHPFNSSTVIILMKGAPDILLPRCTSYIDPETGRVESLTDEKKSRLTAVQEDWGERAERVLLLAKREMGSVGAEDVKCYQGMEESAVVELACNLTVVGMVGIVDPHRPEIPGVVKTCRQAGIRLFMVTGDFPTTAAAIARKVGIFTHKETHTVASLSTENPSDPTRFTAEHHHRDHSLLLSGKDLESLTNEQWSLVVTYNEVVFARTTPEQKLRIVHEFQDHDFIVGVTGDGVNDSPALKQANIGVAMGSGSDVAMEAASLVLLDSNFASVEIALESGRLVFDNLKKVCLYLLPAGSFAELIPVLINFCLGVPIPLSPFFMIVICIFTDLAPALSLMYEPAEADLLNRPPRNVKKDHLVDGKLLIHAYLFIGMVEMICAHAMFFMAVSDSLGGVGPSKLFLAFDKWTDGYLGFTGDQLNNATNVGNSAYFVCLVVMQWGNLFATRTRHLSLLQHSPVSNPKLFIAPLISLSFALLVLYVPWFQTTFGTSPIPVKFWLIPIPFAIFILIADELRKLATRLYPNSFIAKMAW</sequence>
<evidence type="ECO:0000256" key="8">
    <source>
        <dbReference type="ARBA" id="ARBA00023136"/>
    </source>
</evidence>
<dbReference type="RefSeq" id="XP_031025437.1">
    <property type="nucleotide sequence ID" value="XM_031168680.1"/>
</dbReference>
<dbReference type="InterPro" id="IPR023214">
    <property type="entry name" value="HAD_sf"/>
</dbReference>
<feature type="compositionally biased region" description="Polar residues" evidence="9">
    <location>
        <begin position="1"/>
        <end position="34"/>
    </location>
</feature>
<evidence type="ECO:0000256" key="1">
    <source>
        <dbReference type="ARBA" id="ARBA00004651"/>
    </source>
</evidence>
<dbReference type="Pfam" id="PF00690">
    <property type="entry name" value="Cation_ATPase_N"/>
    <property type="match status" value="1"/>
</dbReference>
<evidence type="ECO:0000313" key="13">
    <source>
        <dbReference type="Proteomes" id="UP000319731"/>
    </source>
</evidence>
<dbReference type="InterPro" id="IPR006068">
    <property type="entry name" value="ATPase_P-typ_cation-transptr_C"/>
</dbReference>
<feature type="transmembrane region" description="Helical" evidence="10">
    <location>
        <begin position="399"/>
        <end position="421"/>
    </location>
</feature>
<feature type="transmembrane region" description="Helical" evidence="10">
    <location>
        <begin position="885"/>
        <end position="904"/>
    </location>
</feature>
<dbReference type="Pfam" id="PF00689">
    <property type="entry name" value="Cation_ATPase_C"/>
    <property type="match status" value="1"/>
</dbReference>
<dbReference type="Gene3D" id="1.20.1110.10">
    <property type="entry name" value="Calcium-transporting ATPase, transmembrane domain"/>
    <property type="match status" value="1"/>
</dbReference>
<dbReference type="GO" id="GO:1990573">
    <property type="term" value="P:potassium ion import across plasma membrane"/>
    <property type="evidence" value="ECO:0007669"/>
    <property type="project" value="TreeGrafter"/>
</dbReference>
<dbReference type="PROSITE" id="PS00154">
    <property type="entry name" value="ATPASE_E1_E2"/>
    <property type="match status" value="1"/>
</dbReference>
<dbReference type="Gene3D" id="3.40.1110.10">
    <property type="entry name" value="Calcium-transporting ATPase, cytoplasmic domain N"/>
    <property type="match status" value="1"/>
</dbReference>
<evidence type="ECO:0000259" key="11">
    <source>
        <dbReference type="SMART" id="SM00831"/>
    </source>
</evidence>
<dbReference type="PANTHER" id="PTHR43294">
    <property type="entry name" value="SODIUM/POTASSIUM-TRANSPORTING ATPASE SUBUNIT ALPHA"/>
    <property type="match status" value="1"/>
</dbReference>
<dbReference type="GO" id="GO:0016887">
    <property type="term" value="F:ATP hydrolysis activity"/>
    <property type="evidence" value="ECO:0007669"/>
    <property type="project" value="InterPro"/>
</dbReference>
<dbReference type="InterPro" id="IPR018303">
    <property type="entry name" value="ATPase_P-typ_P_site"/>
</dbReference>
<dbReference type="InterPro" id="IPR036412">
    <property type="entry name" value="HAD-like_sf"/>
</dbReference>
<dbReference type="Pfam" id="PF08282">
    <property type="entry name" value="Hydrolase_3"/>
    <property type="match status" value="1"/>
</dbReference>
<dbReference type="GO" id="GO:0006883">
    <property type="term" value="P:intracellular sodium ion homeostasis"/>
    <property type="evidence" value="ECO:0007669"/>
    <property type="project" value="TreeGrafter"/>
</dbReference>
<dbReference type="SUPFAM" id="SSF81653">
    <property type="entry name" value="Calcium ATPase, transduction domain A"/>
    <property type="match status" value="1"/>
</dbReference>
<dbReference type="GO" id="GO:0030007">
    <property type="term" value="P:intracellular potassium ion homeostasis"/>
    <property type="evidence" value="ECO:0007669"/>
    <property type="project" value="TreeGrafter"/>
</dbReference>
<evidence type="ECO:0000256" key="10">
    <source>
        <dbReference type="SAM" id="Phobius"/>
    </source>
</evidence>
<comment type="subcellular location">
    <subcellularLocation>
        <location evidence="1">Cell membrane</location>
        <topology evidence="1">Multi-pass membrane protein</topology>
    </subcellularLocation>
</comment>
<feature type="transmembrane region" description="Helical" evidence="10">
    <location>
        <begin position="358"/>
        <end position="379"/>
    </location>
</feature>
<feature type="transmembrane region" description="Helical" evidence="10">
    <location>
        <begin position="1059"/>
        <end position="1075"/>
    </location>
</feature>
<evidence type="ECO:0000313" key="12">
    <source>
        <dbReference type="EMBL" id="TPX34759.1"/>
    </source>
</evidence>
<keyword evidence="5" id="KW-0067">ATP-binding</keyword>
<name>A0A507C6L6_9FUNG</name>
<dbReference type="GO" id="GO:0036376">
    <property type="term" value="P:sodium ion export across plasma membrane"/>
    <property type="evidence" value="ECO:0007669"/>
    <property type="project" value="TreeGrafter"/>
</dbReference>
<dbReference type="InterPro" id="IPR059000">
    <property type="entry name" value="ATPase_P-type_domA"/>
</dbReference>
<gene>
    <name evidence="12" type="ORF">SmJEL517_g02752</name>
</gene>
<feature type="domain" description="Cation-transporting P-type ATPase N-terminal" evidence="11">
    <location>
        <begin position="112"/>
        <end position="185"/>
    </location>
</feature>
<dbReference type="GO" id="GO:1902600">
    <property type="term" value="P:proton transmembrane transport"/>
    <property type="evidence" value="ECO:0007669"/>
    <property type="project" value="TreeGrafter"/>
</dbReference>
<dbReference type="Pfam" id="PF00122">
    <property type="entry name" value="E1-E2_ATPase"/>
    <property type="match status" value="1"/>
</dbReference>
<feature type="region of interest" description="Disordered" evidence="9">
    <location>
        <begin position="1"/>
        <end position="47"/>
    </location>
</feature>
<keyword evidence="4" id="KW-0547">Nucleotide-binding</keyword>
<dbReference type="InterPro" id="IPR023299">
    <property type="entry name" value="ATPase_P-typ_cyto_dom_N"/>
</dbReference>
<dbReference type="InterPro" id="IPR044492">
    <property type="entry name" value="P_typ_ATPase_HD_dom"/>
</dbReference>
<dbReference type="SFLD" id="SFLDG00002">
    <property type="entry name" value="C1.7:_P-type_atpase_like"/>
    <property type="match status" value="1"/>
</dbReference>
<evidence type="ECO:0000256" key="7">
    <source>
        <dbReference type="ARBA" id="ARBA00022989"/>
    </source>
</evidence>
<dbReference type="InterPro" id="IPR050510">
    <property type="entry name" value="Cation_transp_ATPase_P-type"/>
</dbReference>
<evidence type="ECO:0000256" key="2">
    <source>
        <dbReference type="ARBA" id="ARBA00022475"/>
    </source>
</evidence>
<dbReference type="SFLD" id="SFLDF00027">
    <property type="entry name" value="p-type_atpase"/>
    <property type="match status" value="1"/>
</dbReference>
<feature type="transmembrane region" description="Helical" evidence="10">
    <location>
        <begin position="993"/>
        <end position="1009"/>
    </location>
</feature>
<reference evidence="12 13" key="1">
    <citation type="journal article" date="2019" name="Sci. Rep.">
        <title>Comparative genomics of chytrid fungi reveal insights into the obligate biotrophic and pathogenic lifestyle of Synchytrium endobioticum.</title>
        <authorList>
            <person name="van de Vossenberg B.T.L.H."/>
            <person name="Warris S."/>
            <person name="Nguyen H.D.T."/>
            <person name="van Gent-Pelzer M.P.E."/>
            <person name="Joly D.L."/>
            <person name="van de Geest H.C."/>
            <person name="Bonants P.J.M."/>
            <person name="Smith D.S."/>
            <person name="Levesque C.A."/>
            <person name="van der Lee T.A.J."/>
        </authorList>
    </citation>
    <scope>NUCLEOTIDE SEQUENCE [LARGE SCALE GENOMIC DNA]</scope>
    <source>
        <strain evidence="12 13">JEL517</strain>
    </source>
</reference>
<organism evidence="12 13">
    <name type="scientific">Synchytrium microbalum</name>
    <dbReference type="NCBI Taxonomy" id="1806994"/>
    <lineage>
        <taxon>Eukaryota</taxon>
        <taxon>Fungi</taxon>
        <taxon>Fungi incertae sedis</taxon>
        <taxon>Chytridiomycota</taxon>
        <taxon>Chytridiomycota incertae sedis</taxon>
        <taxon>Chytridiomycetes</taxon>
        <taxon>Synchytriales</taxon>
        <taxon>Synchytriaceae</taxon>
        <taxon>Synchytrium</taxon>
    </lineage>
</organism>
<dbReference type="Gene3D" id="2.70.150.10">
    <property type="entry name" value="Calcium-transporting ATPase, cytoplasmic transduction domain A"/>
    <property type="match status" value="1"/>
</dbReference>
<feature type="transmembrane region" description="Helical" evidence="10">
    <location>
        <begin position="1029"/>
        <end position="1047"/>
    </location>
</feature>